<evidence type="ECO:0000313" key="2">
    <source>
        <dbReference type="Proteomes" id="UP001621714"/>
    </source>
</evidence>
<protein>
    <submittedName>
        <fullName evidence="1">DNA polymerase III subunit chi</fullName>
        <ecNumber evidence="1">2.7.7.7</ecNumber>
    </submittedName>
</protein>
<dbReference type="Proteomes" id="UP001621714">
    <property type="component" value="Unassembled WGS sequence"/>
</dbReference>
<gene>
    <name evidence="1" type="ORF">V6U78_00710</name>
</gene>
<keyword evidence="2" id="KW-1185">Reference proteome</keyword>
<dbReference type="GO" id="GO:0003887">
    <property type="term" value="F:DNA-directed DNA polymerase activity"/>
    <property type="evidence" value="ECO:0007669"/>
    <property type="project" value="UniProtKB-EC"/>
</dbReference>
<dbReference type="Pfam" id="PF04364">
    <property type="entry name" value="DNA_pol3_chi"/>
    <property type="match status" value="1"/>
</dbReference>
<dbReference type="RefSeq" id="WP_405336090.1">
    <property type="nucleotide sequence ID" value="NZ_JBANFI010000001.1"/>
</dbReference>
<reference evidence="1 2" key="1">
    <citation type="submission" date="2024-02" db="EMBL/GenBank/DDBJ databases">
        <title>Marinospirillum sp. MEB 164 isolated from Lonar lake sediment.</title>
        <authorList>
            <person name="Joshi A."/>
            <person name="Thite S."/>
        </authorList>
    </citation>
    <scope>NUCLEOTIDE SEQUENCE [LARGE SCALE GENOMIC DNA]</scope>
    <source>
        <strain evidence="1 2">MEB164</strain>
    </source>
</reference>
<dbReference type="InterPro" id="IPR007459">
    <property type="entry name" value="DNA_pol3_chi"/>
</dbReference>
<dbReference type="PANTHER" id="PTHR38767:SF1">
    <property type="entry name" value="DNA POLYMERASE III SUBUNIT CHI"/>
    <property type="match status" value="1"/>
</dbReference>
<proteinExistence type="predicted"/>
<dbReference type="EC" id="2.7.7.7" evidence="1"/>
<keyword evidence="1" id="KW-0808">Transferase</keyword>
<name>A0ABW8PTG1_9GAMM</name>
<evidence type="ECO:0000313" key="1">
    <source>
        <dbReference type="EMBL" id="MFK7159557.1"/>
    </source>
</evidence>
<dbReference type="PANTHER" id="PTHR38767">
    <property type="entry name" value="DNA POLYMERASE III SUBUNIT CHI"/>
    <property type="match status" value="1"/>
</dbReference>
<dbReference type="InterPro" id="IPR036768">
    <property type="entry name" value="PolIII_chi_sf"/>
</dbReference>
<sequence length="141" mass="16550">MTQIDFYLLPGDTPGSRQHFACRLIETIWKKGHRVYVHLADQPSAEAFSDILWQFKPEAFIPHGLLGQHPPSPVELGWQAEPGDHHDVLLNLDLKTPTHFSRFERVAEIIDQDEQIMQPKRAAWRFYKERGYLIRSHDMRH</sequence>
<dbReference type="Gene3D" id="3.40.50.10110">
    <property type="entry name" value="DNA polymerase III subunit chi"/>
    <property type="match status" value="1"/>
</dbReference>
<accession>A0ABW8PTG1</accession>
<dbReference type="SUPFAM" id="SSF102400">
    <property type="entry name" value="DNA polymerase III chi subunit"/>
    <property type="match status" value="1"/>
</dbReference>
<dbReference type="EMBL" id="JBANFI010000001">
    <property type="protein sequence ID" value="MFK7159557.1"/>
    <property type="molecule type" value="Genomic_DNA"/>
</dbReference>
<keyword evidence="1" id="KW-0548">Nucleotidyltransferase</keyword>
<comment type="caution">
    <text evidence="1">The sequence shown here is derived from an EMBL/GenBank/DDBJ whole genome shotgun (WGS) entry which is preliminary data.</text>
</comment>
<organism evidence="1 2">
    <name type="scientific">Marinospirillum alkalitolerans</name>
    <dbReference type="NCBI Taxonomy" id="3123374"/>
    <lineage>
        <taxon>Bacteria</taxon>
        <taxon>Pseudomonadati</taxon>
        <taxon>Pseudomonadota</taxon>
        <taxon>Gammaproteobacteria</taxon>
        <taxon>Oceanospirillales</taxon>
        <taxon>Oceanospirillaceae</taxon>
        <taxon>Marinospirillum</taxon>
    </lineage>
</organism>